<protein>
    <submittedName>
        <fullName evidence="1">Uncharacterized protein</fullName>
    </submittedName>
</protein>
<comment type="caution">
    <text evidence="1">The sequence shown here is derived from an EMBL/GenBank/DDBJ whole genome shotgun (WGS) entry which is preliminary data.</text>
</comment>
<dbReference type="AlphaFoldDB" id="X1C296"/>
<dbReference type="EMBL" id="BART01022909">
    <property type="protein sequence ID" value="GAH02246.1"/>
    <property type="molecule type" value="Genomic_DNA"/>
</dbReference>
<evidence type="ECO:0000313" key="1">
    <source>
        <dbReference type="EMBL" id="GAH02246.1"/>
    </source>
</evidence>
<proteinExistence type="predicted"/>
<name>X1C296_9ZZZZ</name>
<sequence>LVSGIKIDGRTITPSGSSFLKDYFKDYRPETYTDYKDVVKGLFAKDLSAIVKDLATDPKSSTMLRKWNFIGRGEIINLIAPKISTDSSIDEHYKSILVNYVTRNTDNPVAWEYDINQQLRQILTTGVGRDVIIIGGEKRGLKWEKKCYVGYDELIDVLSPEMIFTLLFEYRNPDKELLLRTDASPKVRAKSAYFLDIDVT</sequence>
<gene>
    <name evidence="1" type="ORF">S01H4_41833</name>
</gene>
<accession>X1C296</accession>
<organism evidence="1">
    <name type="scientific">marine sediment metagenome</name>
    <dbReference type="NCBI Taxonomy" id="412755"/>
    <lineage>
        <taxon>unclassified sequences</taxon>
        <taxon>metagenomes</taxon>
        <taxon>ecological metagenomes</taxon>
    </lineage>
</organism>
<feature type="non-terminal residue" evidence="1">
    <location>
        <position position="1"/>
    </location>
</feature>
<reference evidence="1" key="1">
    <citation type="journal article" date="2014" name="Front. Microbiol.">
        <title>High frequency of phylogenetically diverse reductive dehalogenase-homologous genes in deep subseafloor sedimentary metagenomes.</title>
        <authorList>
            <person name="Kawai M."/>
            <person name="Futagami T."/>
            <person name="Toyoda A."/>
            <person name="Takaki Y."/>
            <person name="Nishi S."/>
            <person name="Hori S."/>
            <person name="Arai W."/>
            <person name="Tsubouchi T."/>
            <person name="Morono Y."/>
            <person name="Uchiyama I."/>
            <person name="Ito T."/>
            <person name="Fujiyama A."/>
            <person name="Inagaki F."/>
            <person name="Takami H."/>
        </authorList>
    </citation>
    <scope>NUCLEOTIDE SEQUENCE</scope>
    <source>
        <strain evidence="1">Expedition CK06-06</strain>
    </source>
</reference>